<feature type="signal peptide" evidence="3">
    <location>
        <begin position="1"/>
        <end position="26"/>
    </location>
</feature>
<keyword evidence="1" id="KW-0378">Hydrolase</keyword>
<evidence type="ECO:0000313" key="6">
    <source>
        <dbReference type="Proteomes" id="UP000613512"/>
    </source>
</evidence>
<dbReference type="SUPFAM" id="SSF53187">
    <property type="entry name" value="Zn-dependent exopeptidases"/>
    <property type="match status" value="1"/>
</dbReference>
<evidence type="ECO:0000256" key="2">
    <source>
        <dbReference type="ARBA" id="ARBA00023316"/>
    </source>
</evidence>
<dbReference type="InterPro" id="IPR003646">
    <property type="entry name" value="SH3-like_bac-type"/>
</dbReference>
<proteinExistence type="predicted"/>
<dbReference type="PANTHER" id="PTHR30404:SF0">
    <property type="entry name" value="N-ACETYLMURAMOYL-L-ALANINE AMIDASE AMIC"/>
    <property type="match status" value="1"/>
</dbReference>
<dbReference type="Gene3D" id="2.30.30.40">
    <property type="entry name" value="SH3 Domains"/>
    <property type="match status" value="1"/>
</dbReference>
<organism evidence="5 6">
    <name type="scientific">Ornithinibacillus halotolerans</name>
    <dbReference type="NCBI Taxonomy" id="1274357"/>
    <lineage>
        <taxon>Bacteria</taxon>
        <taxon>Bacillati</taxon>
        <taxon>Bacillota</taxon>
        <taxon>Bacilli</taxon>
        <taxon>Bacillales</taxon>
        <taxon>Bacillaceae</taxon>
        <taxon>Ornithinibacillus</taxon>
    </lineage>
</organism>
<feature type="domain" description="MurNAc-LAA" evidence="4">
    <location>
        <begin position="166"/>
        <end position="273"/>
    </location>
</feature>
<accession>A0A916WB18</accession>
<dbReference type="InterPro" id="IPR002508">
    <property type="entry name" value="MurNAc-LAA_cat"/>
</dbReference>
<dbReference type="EMBL" id="BMEY01000015">
    <property type="protein sequence ID" value="GGA82852.1"/>
    <property type="molecule type" value="Genomic_DNA"/>
</dbReference>
<reference evidence="5" key="1">
    <citation type="journal article" date="2014" name="Int. J. Syst. Evol. Microbiol.">
        <title>Complete genome sequence of Corynebacterium casei LMG S-19264T (=DSM 44701T), isolated from a smear-ripened cheese.</title>
        <authorList>
            <consortium name="US DOE Joint Genome Institute (JGI-PGF)"/>
            <person name="Walter F."/>
            <person name="Albersmeier A."/>
            <person name="Kalinowski J."/>
            <person name="Ruckert C."/>
        </authorList>
    </citation>
    <scope>NUCLEOTIDE SEQUENCE</scope>
    <source>
        <strain evidence="5">CGMCC 1.12408</strain>
    </source>
</reference>
<evidence type="ECO:0000259" key="4">
    <source>
        <dbReference type="SMART" id="SM00646"/>
    </source>
</evidence>
<dbReference type="GO" id="GO:0071555">
    <property type="term" value="P:cell wall organization"/>
    <property type="evidence" value="ECO:0007669"/>
    <property type="project" value="UniProtKB-KW"/>
</dbReference>
<comment type="caution">
    <text evidence="5">The sequence shown here is derived from an EMBL/GenBank/DDBJ whole genome shotgun (WGS) entry which is preliminary data.</text>
</comment>
<dbReference type="CDD" id="cd02696">
    <property type="entry name" value="MurNAc-LAA"/>
    <property type="match status" value="1"/>
</dbReference>
<dbReference type="Pfam" id="PF01520">
    <property type="entry name" value="Amidase_3"/>
    <property type="match status" value="1"/>
</dbReference>
<feature type="chain" id="PRO_5036770035" description="MurNAc-LAA domain-containing protein" evidence="3">
    <location>
        <begin position="27"/>
        <end position="278"/>
    </location>
</feature>
<dbReference type="Pfam" id="PF08239">
    <property type="entry name" value="SH3_3"/>
    <property type="match status" value="1"/>
</dbReference>
<protein>
    <recommendedName>
        <fullName evidence="4">MurNAc-LAA domain-containing protein</fullName>
    </recommendedName>
</protein>
<dbReference type="PANTHER" id="PTHR30404">
    <property type="entry name" value="N-ACETYLMURAMOYL-L-ALANINE AMIDASE"/>
    <property type="match status" value="1"/>
</dbReference>
<evidence type="ECO:0000256" key="3">
    <source>
        <dbReference type="SAM" id="SignalP"/>
    </source>
</evidence>
<keyword evidence="2" id="KW-0961">Cell wall biogenesis/degradation</keyword>
<gene>
    <name evidence="5" type="ORF">GCM10008025_27490</name>
</gene>
<evidence type="ECO:0000313" key="5">
    <source>
        <dbReference type="EMBL" id="GGA82852.1"/>
    </source>
</evidence>
<dbReference type="AlphaFoldDB" id="A0A916WB18"/>
<sequence>MNYIKLIFCFSAFLIPIFLFYSASSAHPGQTFEVNVDWLPILKSPTDSAEIVGNLKRGDKVTAFKEQAGWLQTYYQGREVWVLSKHLLPMEEQETFLIEGLLVGYTIIIDPGHGGKDPGAIGSNGVLEKDLILNSSLKIAETLRQAGANVILTREDDSFVSLKNRVLIGNKHNTSAFISIHYNAFSESYVGGFSTFYNQSGKDLAHHIQTALAAEIPLRNRGISPGSFTVLHESNFPAILLELGFITNASEVATLQTESYQEQVARAITIGLIEYFWD</sequence>
<reference evidence="5" key="2">
    <citation type="submission" date="2020-09" db="EMBL/GenBank/DDBJ databases">
        <authorList>
            <person name="Sun Q."/>
            <person name="Zhou Y."/>
        </authorList>
    </citation>
    <scope>NUCLEOTIDE SEQUENCE</scope>
    <source>
        <strain evidence="5">CGMCC 1.12408</strain>
    </source>
</reference>
<name>A0A916WB18_9BACI</name>
<dbReference type="SMART" id="SM00646">
    <property type="entry name" value="Ami_3"/>
    <property type="match status" value="1"/>
</dbReference>
<keyword evidence="6" id="KW-1185">Reference proteome</keyword>
<dbReference type="RefSeq" id="WP_188385247.1">
    <property type="nucleotide sequence ID" value="NZ_BMEY01000015.1"/>
</dbReference>
<dbReference type="GO" id="GO:0008745">
    <property type="term" value="F:N-acetylmuramoyl-L-alanine amidase activity"/>
    <property type="evidence" value="ECO:0007669"/>
    <property type="project" value="InterPro"/>
</dbReference>
<dbReference type="GO" id="GO:0009253">
    <property type="term" value="P:peptidoglycan catabolic process"/>
    <property type="evidence" value="ECO:0007669"/>
    <property type="project" value="InterPro"/>
</dbReference>
<dbReference type="GO" id="GO:0030288">
    <property type="term" value="C:outer membrane-bounded periplasmic space"/>
    <property type="evidence" value="ECO:0007669"/>
    <property type="project" value="TreeGrafter"/>
</dbReference>
<dbReference type="Proteomes" id="UP000613512">
    <property type="component" value="Unassembled WGS sequence"/>
</dbReference>
<keyword evidence="3" id="KW-0732">Signal</keyword>
<dbReference type="InterPro" id="IPR050695">
    <property type="entry name" value="N-acetylmuramoyl_amidase_3"/>
</dbReference>
<dbReference type="Gene3D" id="3.40.630.40">
    <property type="entry name" value="Zn-dependent exopeptidases"/>
    <property type="match status" value="1"/>
</dbReference>
<evidence type="ECO:0000256" key="1">
    <source>
        <dbReference type="ARBA" id="ARBA00022801"/>
    </source>
</evidence>